<feature type="transmembrane region" description="Helical" evidence="1">
    <location>
        <begin position="31"/>
        <end position="54"/>
    </location>
</feature>
<protein>
    <recommendedName>
        <fullName evidence="4">PilN domain-containing protein</fullName>
    </recommendedName>
</protein>
<organism evidence="2 3">
    <name type="scientific">Tectimicrobiota bacterium</name>
    <dbReference type="NCBI Taxonomy" id="2528274"/>
    <lineage>
        <taxon>Bacteria</taxon>
        <taxon>Pseudomonadati</taxon>
        <taxon>Nitrospinota/Tectimicrobiota group</taxon>
        <taxon>Candidatus Tectimicrobiota</taxon>
    </lineage>
</organism>
<dbReference type="AlphaFoldDB" id="A0A932CMB9"/>
<comment type="caution">
    <text evidence="2">The sequence shown here is derived from an EMBL/GenBank/DDBJ whole genome shotgun (WGS) entry which is preliminary data.</text>
</comment>
<keyword evidence="1" id="KW-1133">Transmembrane helix</keyword>
<dbReference type="Proteomes" id="UP000769766">
    <property type="component" value="Unassembled WGS sequence"/>
</dbReference>
<sequence length="209" mass="23333">MFTIKVYRRPKQKASWGSIRESGRQFLSSPLLRYGLTGTLVLADLVFLLLILPLSREKASYRARVNTLQSTLSQVKQQESKLRTQIAFISRQQKEGILWFEKLETLPRALPASLWLEAVGMDEGQAGGKPQTEAQGGPQLLIRGLSATDQGNNHIDLIGDFARALNEDSLFARDFEAVRFESITTSQGKGEATIFLLRSQVRPKRSKGA</sequence>
<accession>A0A932CMB9</accession>
<keyword evidence="1" id="KW-0812">Transmembrane</keyword>
<proteinExistence type="predicted"/>
<evidence type="ECO:0008006" key="4">
    <source>
        <dbReference type="Google" id="ProtNLM"/>
    </source>
</evidence>
<dbReference type="EMBL" id="JACPRF010000109">
    <property type="protein sequence ID" value="MBI2875933.1"/>
    <property type="molecule type" value="Genomic_DNA"/>
</dbReference>
<evidence type="ECO:0000313" key="3">
    <source>
        <dbReference type="Proteomes" id="UP000769766"/>
    </source>
</evidence>
<name>A0A932CMB9_UNCTE</name>
<reference evidence="2" key="1">
    <citation type="submission" date="2020-07" db="EMBL/GenBank/DDBJ databases">
        <title>Huge and variable diversity of episymbiotic CPR bacteria and DPANN archaea in groundwater ecosystems.</title>
        <authorList>
            <person name="He C.Y."/>
            <person name="Keren R."/>
            <person name="Whittaker M."/>
            <person name="Farag I.F."/>
            <person name="Doudna J."/>
            <person name="Cate J.H.D."/>
            <person name="Banfield J.F."/>
        </authorList>
    </citation>
    <scope>NUCLEOTIDE SEQUENCE</scope>
    <source>
        <strain evidence="2">NC_groundwater_672_Ag_B-0.1um_62_36</strain>
    </source>
</reference>
<evidence type="ECO:0000313" key="2">
    <source>
        <dbReference type="EMBL" id="MBI2875933.1"/>
    </source>
</evidence>
<gene>
    <name evidence="2" type="ORF">HYY20_03545</name>
</gene>
<keyword evidence="1" id="KW-0472">Membrane</keyword>
<evidence type="ECO:0000256" key="1">
    <source>
        <dbReference type="SAM" id="Phobius"/>
    </source>
</evidence>